<feature type="binding site" evidence="7">
    <location>
        <position position="190"/>
    </location>
    <ligand>
        <name>Mg(2+)</name>
        <dbReference type="ChEBI" id="CHEBI:18420"/>
    </ligand>
</feature>
<feature type="binding site" evidence="7">
    <location>
        <position position="243"/>
    </location>
    <ligand>
        <name>Mg(2+)</name>
        <dbReference type="ChEBI" id="CHEBI:18420"/>
    </ligand>
</feature>
<dbReference type="SUPFAM" id="SSF54826">
    <property type="entry name" value="Enolase N-terminal domain-like"/>
    <property type="match status" value="1"/>
</dbReference>
<dbReference type="OrthoDB" id="9775391at2"/>
<dbReference type="CDD" id="cd03319">
    <property type="entry name" value="L-Ala-DL-Glu_epimerase"/>
    <property type="match status" value="1"/>
</dbReference>
<reference evidence="10 11" key="1">
    <citation type="submission" date="2016-10" db="EMBL/GenBank/DDBJ databases">
        <authorList>
            <person name="de Groot N.N."/>
        </authorList>
    </citation>
    <scope>NUCLEOTIDE SEQUENCE [LARGE SCALE GENOMIC DNA]</scope>
    <source>
        <strain evidence="10 11">ATCC 51327</strain>
    </source>
</reference>
<keyword evidence="4 8" id="KW-0413">Isomerase</keyword>
<dbReference type="PANTHER" id="PTHR48073:SF2">
    <property type="entry name" value="O-SUCCINYLBENZOATE SYNTHASE"/>
    <property type="match status" value="1"/>
</dbReference>
<feature type="binding site" evidence="6">
    <location>
        <position position="295"/>
    </location>
    <ligand>
        <name>substrate</name>
    </ligand>
</feature>
<dbReference type="SFLD" id="SFLDS00001">
    <property type="entry name" value="Enolase"/>
    <property type="match status" value="1"/>
</dbReference>
<comment type="cofactor">
    <cofactor evidence="7 8">
        <name>Mg(2+)</name>
        <dbReference type="ChEBI" id="CHEBI:18420"/>
    </cofactor>
    <text evidence="7 8">Binds 1 Mg(2+) ion per subunit.</text>
</comment>
<dbReference type="AlphaFoldDB" id="A0A1I4IVC7"/>
<dbReference type="InterPro" id="IPR036849">
    <property type="entry name" value="Enolase-like_C_sf"/>
</dbReference>
<accession>A0A1I4IVC7</accession>
<feature type="binding site" evidence="6">
    <location>
        <position position="135"/>
    </location>
    <ligand>
        <name>substrate</name>
    </ligand>
</feature>
<evidence type="ECO:0000256" key="4">
    <source>
        <dbReference type="ARBA" id="ARBA00023235"/>
    </source>
</evidence>
<feature type="active site" description="Proton acceptor; specific for (R)-substrate epimerization" evidence="5">
    <location>
        <position position="162"/>
    </location>
</feature>
<dbReference type="GO" id="GO:0006518">
    <property type="term" value="P:peptide metabolic process"/>
    <property type="evidence" value="ECO:0007669"/>
    <property type="project" value="UniProtKB-ARBA"/>
</dbReference>
<dbReference type="SFLD" id="SFLDF00009">
    <property type="entry name" value="o-succinylbenzoate_synthase"/>
    <property type="match status" value="1"/>
</dbReference>
<gene>
    <name evidence="10" type="ORF">SAMN02983006_01523</name>
</gene>
<feature type="binding site" evidence="6">
    <location>
        <position position="160"/>
    </location>
    <ligand>
        <name>substrate</name>
    </ligand>
</feature>
<evidence type="ECO:0000256" key="8">
    <source>
        <dbReference type="RuleBase" id="RU366006"/>
    </source>
</evidence>
<dbReference type="FunFam" id="3.30.390.10:FF:000009">
    <property type="entry name" value="Hydrophobic dipeptide epimerase"/>
    <property type="match status" value="1"/>
</dbReference>
<dbReference type="InterPro" id="IPR034603">
    <property type="entry name" value="Dipeptide_epimerase"/>
</dbReference>
<dbReference type="Pfam" id="PF13378">
    <property type="entry name" value="MR_MLE_C"/>
    <property type="match status" value="1"/>
</dbReference>
<dbReference type="SFLD" id="SFLDG00180">
    <property type="entry name" value="muconate_cycloisomerase"/>
    <property type="match status" value="1"/>
</dbReference>
<feature type="binding site" evidence="7">
    <location>
        <position position="218"/>
    </location>
    <ligand>
        <name>Mg(2+)</name>
        <dbReference type="ChEBI" id="CHEBI:18420"/>
    </ligand>
</feature>
<dbReference type="PANTHER" id="PTHR48073">
    <property type="entry name" value="O-SUCCINYLBENZOATE SYNTHASE-RELATED"/>
    <property type="match status" value="1"/>
</dbReference>
<dbReference type="EMBL" id="FOTI01000019">
    <property type="protein sequence ID" value="SFL58264.1"/>
    <property type="molecule type" value="Genomic_DNA"/>
</dbReference>
<evidence type="ECO:0000313" key="11">
    <source>
        <dbReference type="Proteomes" id="UP000199006"/>
    </source>
</evidence>
<dbReference type="RefSeq" id="WP_089861632.1">
    <property type="nucleotide sequence ID" value="NZ_FOTI01000019.1"/>
</dbReference>
<evidence type="ECO:0000256" key="6">
    <source>
        <dbReference type="PIRSR" id="PIRSR634603-2"/>
    </source>
</evidence>
<evidence type="ECO:0000313" key="10">
    <source>
        <dbReference type="EMBL" id="SFL58264.1"/>
    </source>
</evidence>
<evidence type="ECO:0000256" key="7">
    <source>
        <dbReference type="PIRSR" id="PIRSR634603-3"/>
    </source>
</evidence>
<comment type="similarity">
    <text evidence="1 8">Belongs to the mandelate racemase/muconate lactonizing enzyme family.</text>
</comment>
<protein>
    <recommendedName>
        <fullName evidence="8">Dipeptide epimerase</fullName>
        <ecNumber evidence="8">5.1.1.-</ecNumber>
    </recommendedName>
</protein>
<feature type="binding site" evidence="6">
    <location>
        <position position="320"/>
    </location>
    <ligand>
        <name>substrate</name>
    </ligand>
</feature>
<feature type="binding site" evidence="6">
    <location>
        <position position="297"/>
    </location>
    <ligand>
        <name>substrate</name>
    </ligand>
</feature>
<evidence type="ECO:0000256" key="2">
    <source>
        <dbReference type="ARBA" id="ARBA00022723"/>
    </source>
</evidence>
<feature type="binding site" evidence="6">
    <location>
        <position position="322"/>
    </location>
    <ligand>
        <name>substrate</name>
    </ligand>
</feature>
<dbReference type="Gene3D" id="3.30.390.10">
    <property type="entry name" value="Enolase-like, N-terminal domain"/>
    <property type="match status" value="1"/>
</dbReference>
<name>A0A1I4IVC7_9FIRM</name>
<dbReference type="SUPFAM" id="SSF51604">
    <property type="entry name" value="Enolase C-terminal domain-like"/>
    <property type="match status" value="1"/>
</dbReference>
<evidence type="ECO:0000256" key="1">
    <source>
        <dbReference type="ARBA" id="ARBA00008031"/>
    </source>
</evidence>
<keyword evidence="11" id="KW-1185">Reference proteome</keyword>
<dbReference type="Pfam" id="PF02746">
    <property type="entry name" value="MR_MLE_N"/>
    <property type="match status" value="1"/>
</dbReference>
<dbReference type="Proteomes" id="UP000199006">
    <property type="component" value="Unassembled WGS sequence"/>
</dbReference>
<keyword evidence="2 7" id="KW-0479">Metal-binding</keyword>
<proteinExistence type="inferred from homology"/>
<dbReference type="STRING" id="29563.SAMN02983006_01523"/>
<feature type="domain" description="Mandelate racemase/muconate lactonizing enzyme C-terminal" evidence="9">
    <location>
        <begin position="141"/>
        <end position="239"/>
    </location>
</feature>
<dbReference type="SMART" id="SM00922">
    <property type="entry name" value="MR_MLE"/>
    <property type="match status" value="1"/>
</dbReference>
<dbReference type="InterPro" id="IPR029065">
    <property type="entry name" value="Enolase_C-like"/>
</dbReference>
<dbReference type="InterPro" id="IPR029017">
    <property type="entry name" value="Enolase-like_N"/>
</dbReference>
<evidence type="ECO:0000256" key="3">
    <source>
        <dbReference type="ARBA" id="ARBA00022842"/>
    </source>
</evidence>
<dbReference type="GO" id="GO:0016855">
    <property type="term" value="F:racemase and epimerase activity, acting on amino acids and derivatives"/>
    <property type="evidence" value="ECO:0007669"/>
    <property type="project" value="UniProtKB-UniRule"/>
</dbReference>
<evidence type="ECO:0000259" key="9">
    <source>
        <dbReference type="SMART" id="SM00922"/>
    </source>
</evidence>
<organism evidence="10 11">
    <name type="scientific">Halanaerobium salsuginis</name>
    <dbReference type="NCBI Taxonomy" id="29563"/>
    <lineage>
        <taxon>Bacteria</taxon>
        <taxon>Bacillati</taxon>
        <taxon>Bacillota</taxon>
        <taxon>Clostridia</taxon>
        <taxon>Halanaerobiales</taxon>
        <taxon>Halanaerobiaceae</taxon>
        <taxon>Halanaerobium</taxon>
    </lineage>
</organism>
<sequence length="367" mass="39623">MKITQIKLYQLNVGLKKPFKTALRTVETAAEVIVKIFTDQGLVGIGEAPPTAVITGETTASICALIASRIRPLLVGEDPTNLEKIHFLIEESAVNNHSAKAAVEIAIYDLLAQSYQVPLFRFLGGYRNSLTTDLTISVNSPAEMREDALTAVADGYQSLKIKVGKNSKLDLARIKAISQAVGPEIKLRLDANQAWHPKQAVYLIRELEKESLALEFVEQPVPAADLTGLKYVKDNVLTAIMADESLFNSADCLRLIKEQACDLLNIKLMKTGGIYNALQINSIAQAAGIKVMLGSMLEAKVSVTAAAHLAAAKKNIVYLDLDAPQLLAEDPVQGGIEFSASKIKLAETPGLGIKEVANLTELSSYNL</sequence>
<feature type="binding site" evidence="6">
    <location>
        <position position="24"/>
    </location>
    <ligand>
        <name>substrate</name>
    </ligand>
</feature>
<dbReference type="InterPro" id="IPR013341">
    <property type="entry name" value="Mandelate_racemase_N_dom"/>
</dbReference>
<dbReference type="GO" id="GO:0000287">
    <property type="term" value="F:magnesium ion binding"/>
    <property type="evidence" value="ECO:0007669"/>
    <property type="project" value="UniProtKB-ARBA"/>
</dbReference>
<keyword evidence="3 7" id="KW-0460">Magnesium</keyword>
<dbReference type="InterPro" id="IPR013342">
    <property type="entry name" value="Mandelate_racemase_C"/>
</dbReference>
<evidence type="ECO:0000256" key="5">
    <source>
        <dbReference type="PIRSR" id="PIRSR634603-1"/>
    </source>
</evidence>
<dbReference type="EC" id="5.1.1.-" evidence="8"/>
<dbReference type="Gene3D" id="3.20.20.120">
    <property type="entry name" value="Enolase-like C-terminal domain"/>
    <property type="match status" value="1"/>
</dbReference>
<feature type="active site" description="Proton acceptor; specific for (S)-substrate epimerization" evidence="5">
    <location>
        <position position="267"/>
    </location>
</feature>